<dbReference type="RefSeq" id="WP_068729220.1">
    <property type="nucleotide sequence ID" value="NZ_LVYV01000001.1"/>
</dbReference>
<evidence type="ECO:0008006" key="3">
    <source>
        <dbReference type="Google" id="ProtNLM"/>
    </source>
</evidence>
<dbReference type="STRING" id="943830.A4A58_01725"/>
<dbReference type="SUPFAM" id="SSF56112">
    <property type="entry name" value="Protein kinase-like (PK-like)"/>
    <property type="match status" value="1"/>
</dbReference>
<gene>
    <name evidence="1" type="ORF">A4A58_01725</name>
</gene>
<sequence length="353" mass="39524">MSFREDNSAYEDWLRDQCDVVEKDLRLKHRLMREDSFVFLRGTYFRWARKVEDLCPTLCDAPHVLCVGDVHLENYGTWRDAEGRLVWGINDFDEAAKMPYLFDLVRLATSALLAPGMRLGRAAISRAILAGYRKGLADPHPALLDQREFWMRPYAVRARKKPAKFWNEVKEYPTARPPAKVVQALKKSLKGATIERFGSRVAGTGGLGRPRYVAVATAEGGFCLREAKALVPSAWLWAHGSKSGVSHLHALAFGRYRAPDPFLTIDGKFVIRRLAPDSRKIELGKSPGAELAKLTTQLLNAMGQDLAAIHVAGKIGAKALRADLRKRPPGWLGNAAKTMSELVESDYRAWKKK</sequence>
<accession>A0A161SUB6</accession>
<dbReference type="OrthoDB" id="1491115at2"/>
<dbReference type="PANTHER" id="PTHR39441">
    <property type="entry name" value="DUF2252 DOMAIN-CONTAINING PROTEIN"/>
    <property type="match status" value="1"/>
</dbReference>
<protein>
    <recommendedName>
        <fullName evidence="3">DUF2252 domain-containing protein</fullName>
    </recommendedName>
</protein>
<dbReference type="EMBL" id="LVYV01000001">
    <property type="protein sequence ID" value="KZD25202.1"/>
    <property type="molecule type" value="Genomic_DNA"/>
</dbReference>
<evidence type="ECO:0000313" key="2">
    <source>
        <dbReference type="Proteomes" id="UP000076574"/>
    </source>
</evidence>
<organism evidence="1 2">
    <name type="scientific">Tardiphaga robiniae</name>
    <dbReference type="NCBI Taxonomy" id="943830"/>
    <lineage>
        <taxon>Bacteria</taxon>
        <taxon>Pseudomonadati</taxon>
        <taxon>Pseudomonadota</taxon>
        <taxon>Alphaproteobacteria</taxon>
        <taxon>Hyphomicrobiales</taxon>
        <taxon>Nitrobacteraceae</taxon>
        <taxon>Tardiphaga</taxon>
    </lineage>
</organism>
<dbReference type="PANTHER" id="PTHR39441:SF1">
    <property type="entry name" value="DUF2252 DOMAIN-CONTAINING PROTEIN"/>
    <property type="match status" value="1"/>
</dbReference>
<dbReference type="InterPro" id="IPR011009">
    <property type="entry name" value="Kinase-like_dom_sf"/>
</dbReference>
<name>A0A161SUB6_9BRAD</name>
<comment type="caution">
    <text evidence="1">The sequence shown here is derived from an EMBL/GenBank/DDBJ whole genome shotgun (WGS) entry which is preliminary data.</text>
</comment>
<evidence type="ECO:0000313" key="1">
    <source>
        <dbReference type="EMBL" id="KZD25202.1"/>
    </source>
</evidence>
<dbReference type="AlphaFoldDB" id="A0A161SUB6"/>
<keyword evidence="2" id="KW-1185">Reference proteome</keyword>
<dbReference type="Pfam" id="PF10009">
    <property type="entry name" value="DUF2252"/>
    <property type="match status" value="1"/>
</dbReference>
<dbReference type="InterPro" id="IPR018721">
    <property type="entry name" value="DUF2252"/>
</dbReference>
<dbReference type="Proteomes" id="UP000076574">
    <property type="component" value="Unassembled WGS sequence"/>
</dbReference>
<reference evidence="1 2" key="1">
    <citation type="submission" date="2016-03" db="EMBL/GenBank/DDBJ databases">
        <title>Microsymbionts genomes from the relict species Vavilovia formosa (Stev.) Fed.</title>
        <authorList>
            <person name="Kopat V."/>
            <person name="Chirak E."/>
            <person name="Kimeklis A."/>
            <person name="Andronov E."/>
        </authorList>
    </citation>
    <scope>NUCLEOTIDE SEQUENCE [LARGE SCALE GENOMIC DNA]</scope>
    <source>
        <strain evidence="1 2">Vaf07</strain>
    </source>
</reference>
<proteinExistence type="predicted"/>